<sequence length="73" mass="8617">MHRASYEFCHDLSHNLTVFVYKCMLAITFVKKNMTVWKSCFHSFGIRQWNPTITCAIIKEGFFGVGQQIFFNF</sequence>
<keyword evidence="1" id="KW-1185">Reference proteome</keyword>
<accession>A0A914DRL6</accession>
<proteinExistence type="predicted"/>
<dbReference type="Proteomes" id="UP000887540">
    <property type="component" value="Unplaced"/>
</dbReference>
<evidence type="ECO:0000313" key="2">
    <source>
        <dbReference type="WBParaSite" id="ACRNAN_scaffold3572.g28368.t1"/>
    </source>
</evidence>
<reference evidence="2" key="1">
    <citation type="submission" date="2022-11" db="UniProtKB">
        <authorList>
            <consortium name="WormBaseParasite"/>
        </authorList>
    </citation>
    <scope>IDENTIFICATION</scope>
</reference>
<evidence type="ECO:0000313" key="1">
    <source>
        <dbReference type="Proteomes" id="UP000887540"/>
    </source>
</evidence>
<name>A0A914DRL6_9BILA</name>
<dbReference type="WBParaSite" id="ACRNAN_scaffold3572.g28368.t1">
    <property type="protein sequence ID" value="ACRNAN_scaffold3572.g28368.t1"/>
    <property type="gene ID" value="ACRNAN_scaffold3572.g28368"/>
</dbReference>
<organism evidence="1 2">
    <name type="scientific">Acrobeloides nanus</name>
    <dbReference type="NCBI Taxonomy" id="290746"/>
    <lineage>
        <taxon>Eukaryota</taxon>
        <taxon>Metazoa</taxon>
        <taxon>Ecdysozoa</taxon>
        <taxon>Nematoda</taxon>
        <taxon>Chromadorea</taxon>
        <taxon>Rhabditida</taxon>
        <taxon>Tylenchina</taxon>
        <taxon>Cephalobomorpha</taxon>
        <taxon>Cephaloboidea</taxon>
        <taxon>Cephalobidae</taxon>
        <taxon>Acrobeloides</taxon>
    </lineage>
</organism>
<protein>
    <submittedName>
        <fullName evidence="2">Ovule protein</fullName>
    </submittedName>
</protein>
<dbReference type="AlphaFoldDB" id="A0A914DRL6"/>